<name>A0A0C3C8B1_OIDMZ</name>
<proteinExistence type="predicted"/>
<evidence type="ECO:0000256" key="1">
    <source>
        <dbReference type="SAM" id="MobiDB-lite"/>
    </source>
</evidence>
<reference evidence="2 3" key="1">
    <citation type="submission" date="2014-04" db="EMBL/GenBank/DDBJ databases">
        <authorList>
            <consortium name="DOE Joint Genome Institute"/>
            <person name="Kuo A."/>
            <person name="Martino E."/>
            <person name="Perotto S."/>
            <person name="Kohler A."/>
            <person name="Nagy L.G."/>
            <person name="Floudas D."/>
            <person name="Copeland A."/>
            <person name="Barry K.W."/>
            <person name="Cichocki N."/>
            <person name="Veneault-Fourrey C."/>
            <person name="LaButti K."/>
            <person name="Lindquist E.A."/>
            <person name="Lipzen A."/>
            <person name="Lundell T."/>
            <person name="Morin E."/>
            <person name="Murat C."/>
            <person name="Sun H."/>
            <person name="Tunlid A."/>
            <person name="Henrissat B."/>
            <person name="Grigoriev I.V."/>
            <person name="Hibbett D.S."/>
            <person name="Martin F."/>
            <person name="Nordberg H.P."/>
            <person name="Cantor M.N."/>
            <person name="Hua S.X."/>
        </authorList>
    </citation>
    <scope>NUCLEOTIDE SEQUENCE [LARGE SCALE GENOMIC DNA]</scope>
    <source>
        <strain evidence="2 3">Zn</strain>
    </source>
</reference>
<protein>
    <submittedName>
        <fullName evidence="2">Uncharacterized protein</fullName>
    </submittedName>
</protein>
<organism evidence="2 3">
    <name type="scientific">Oidiodendron maius (strain Zn)</name>
    <dbReference type="NCBI Taxonomy" id="913774"/>
    <lineage>
        <taxon>Eukaryota</taxon>
        <taxon>Fungi</taxon>
        <taxon>Dikarya</taxon>
        <taxon>Ascomycota</taxon>
        <taxon>Pezizomycotina</taxon>
        <taxon>Leotiomycetes</taxon>
        <taxon>Leotiomycetes incertae sedis</taxon>
        <taxon>Myxotrichaceae</taxon>
        <taxon>Oidiodendron</taxon>
    </lineage>
</organism>
<dbReference type="SUPFAM" id="SSF48452">
    <property type="entry name" value="TPR-like"/>
    <property type="match status" value="1"/>
</dbReference>
<dbReference type="Gene3D" id="1.25.40.10">
    <property type="entry name" value="Tetratricopeptide repeat domain"/>
    <property type="match status" value="1"/>
</dbReference>
<dbReference type="InterPro" id="IPR011990">
    <property type="entry name" value="TPR-like_helical_dom_sf"/>
</dbReference>
<feature type="region of interest" description="Disordered" evidence="1">
    <location>
        <begin position="1"/>
        <end position="24"/>
    </location>
</feature>
<evidence type="ECO:0000313" key="2">
    <source>
        <dbReference type="EMBL" id="KIM95113.1"/>
    </source>
</evidence>
<dbReference type="EMBL" id="KN832888">
    <property type="protein sequence ID" value="KIM95113.1"/>
    <property type="molecule type" value="Genomic_DNA"/>
</dbReference>
<reference evidence="3" key="2">
    <citation type="submission" date="2015-01" db="EMBL/GenBank/DDBJ databases">
        <title>Evolutionary Origins and Diversification of the Mycorrhizal Mutualists.</title>
        <authorList>
            <consortium name="DOE Joint Genome Institute"/>
            <consortium name="Mycorrhizal Genomics Consortium"/>
            <person name="Kohler A."/>
            <person name="Kuo A."/>
            <person name="Nagy L.G."/>
            <person name="Floudas D."/>
            <person name="Copeland A."/>
            <person name="Barry K.W."/>
            <person name="Cichocki N."/>
            <person name="Veneault-Fourrey C."/>
            <person name="LaButti K."/>
            <person name="Lindquist E.A."/>
            <person name="Lipzen A."/>
            <person name="Lundell T."/>
            <person name="Morin E."/>
            <person name="Murat C."/>
            <person name="Riley R."/>
            <person name="Ohm R."/>
            <person name="Sun H."/>
            <person name="Tunlid A."/>
            <person name="Henrissat B."/>
            <person name="Grigoriev I.V."/>
            <person name="Hibbett D.S."/>
            <person name="Martin F."/>
        </authorList>
    </citation>
    <scope>NUCLEOTIDE SEQUENCE [LARGE SCALE GENOMIC DNA]</scope>
    <source>
        <strain evidence="3">Zn</strain>
    </source>
</reference>
<keyword evidence="3" id="KW-1185">Reference proteome</keyword>
<dbReference type="OrthoDB" id="5328412at2759"/>
<gene>
    <name evidence="2" type="ORF">OIDMADRAFT_106647</name>
</gene>
<sequence length="489" mass="53205">MPKPKRFLHDAAPKKKSKQPQPPATADEYLAAGVDFEEAGEKWRGGDAAKSARFFLRAIDCYDEALKKFPGSFDLAYNKARLQYELTQYQKLLAQLPGNLVALLTTALESSRYALALKQDNADVLFNTAQTLTSLVEATTDSDSNPGSDSLSLLEEALGLFQRCLAVQEYQYTESQAQAAAVSEDASMDDAGLPNPEDSDTSLGSDGPQDDRWATIVEPVTNNTLLDTVLAQVETLTLLCNLTPLSSEPTLLTFIAEYSSNLLSTNLPLYIRDTGRDTEAHLTAANFKAAQADLSYRCQKLNQSSYIACLTDAFVALDLANHPEGLVNKAEALISFNASIRINPPTTSQELNESLPARWQALTTALECLTAASKLSTASNLAKIHILRGDAELLRYQLGQEQPPYDVAAKNAQVLCRNAGKFYRGAAVLCEDKDEKLEASVKEALAKAFGGNALSIGEFAQQQASRRVLEEAIEEGLVRVDQFTTMGIQ</sequence>
<evidence type="ECO:0000313" key="3">
    <source>
        <dbReference type="Proteomes" id="UP000054321"/>
    </source>
</evidence>
<dbReference type="InParanoid" id="A0A0C3C8B1"/>
<dbReference type="HOGENOM" id="CLU_026017_0_0_1"/>
<feature type="region of interest" description="Disordered" evidence="1">
    <location>
        <begin position="181"/>
        <end position="211"/>
    </location>
</feature>
<accession>A0A0C3C8B1</accession>
<dbReference type="AlphaFoldDB" id="A0A0C3C8B1"/>
<dbReference type="Proteomes" id="UP000054321">
    <property type="component" value="Unassembled WGS sequence"/>
</dbReference>